<sequence>MLRRRETPSNRGAWQGRFRIQSRILETRKMSQIVYHNEIVMSLVILTSRFGVTRGLFWDGPRHLEPRSDDEDDVRADIPSPIFRKTPARGRLAPHYYK</sequence>
<evidence type="ECO:0000313" key="2">
    <source>
        <dbReference type="Proteomes" id="UP000499080"/>
    </source>
</evidence>
<gene>
    <name evidence="1" type="ORF">AVEN_208340_1</name>
</gene>
<protein>
    <submittedName>
        <fullName evidence="1">Uncharacterized protein</fullName>
    </submittedName>
</protein>
<accession>A0A4Y2FD75</accession>
<evidence type="ECO:0000313" key="1">
    <source>
        <dbReference type="EMBL" id="GBM39161.1"/>
    </source>
</evidence>
<name>A0A4Y2FD75_ARAVE</name>
<proteinExistence type="predicted"/>
<dbReference type="AlphaFoldDB" id="A0A4Y2FD75"/>
<dbReference type="Proteomes" id="UP000499080">
    <property type="component" value="Unassembled WGS sequence"/>
</dbReference>
<keyword evidence="2" id="KW-1185">Reference proteome</keyword>
<organism evidence="1 2">
    <name type="scientific">Araneus ventricosus</name>
    <name type="common">Orbweaver spider</name>
    <name type="synonym">Epeira ventricosa</name>
    <dbReference type="NCBI Taxonomy" id="182803"/>
    <lineage>
        <taxon>Eukaryota</taxon>
        <taxon>Metazoa</taxon>
        <taxon>Ecdysozoa</taxon>
        <taxon>Arthropoda</taxon>
        <taxon>Chelicerata</taxon>
        <taxon>Arachnida</taxon>
        <taxon>Araneae</taxon>
        <taxon>Araneomorphae</taxon>
        <taxon>Entelegynae</taxon>
        <taxon>Araneoidea</taxon>
        <taxon>Araneidae</taxon>
        <taxon>Araneus</taxon>
    </lineage>
</organism>
<comment type="caution">
    <text evidence="1">The sequence shown here is derived from an EMBL/GenBank/DDBJ whole genome shotgun (WGS) entry which is preliminary data.</text>
</comment>
<dbReference type="EMBL" id="BGPR01000888">
    <property type="protein sequence ID" value="GBM39161.1"/>
    <property type="molecule type" value="Genomic_DNA"/>
</dbReference>
<reference evidence="1 2" key="1">
    <citation type="journal article" date="2019" name="Sci. Rep.">
        <title>Orb-weaving spider Araneus ventricosus genome elucidates the spidroin gene catalogue.</title>
        <authorList>
            <person name="Kono N."/>
            <person name="Nakamura H."/>
            <person name="Ohtoshi R."/>
            <person name="Moran D.A.P."/>
            <person name="Shinohara A."/>
            <person name="Yoshida Y."/>
            <person name="Fujiwara M."/>
            <person name="Mori M."/>
            <person name="Tomita M."/>
            <person name="Arakawa K."/>
        </authorList>
    </citation>
    <scope>NUCLEOTIDE SEQUENCE [LARGE SCALE GENOMIC DNA]</scope>
</reference>